<keyword evidence="6" id="KW-1185">Reference proteome</keyword>
<evidence type="ECO:0000256" key="1">
    <source>
        <dbReference type="ARBA" id="ARBA00004370"/>
    </source>
</evidence>
<evidence type="ECO:0000256" key="3">
    <source>
        <dbReference type="SAM" id="MobiDB-lite"/>
    </source>
</evidence>
<accession>A0ABP8ZEK6</accession>
<evidence type="ECO:0000313" key="6">
    <source>
        <dbReference type="Proteomes" id="UP001500822"/>
    </source>
</evidence>
<dbReference type="PANTHER" id="PTHR37042:SF4">
    <property type="entry name" value="OUTER MEMBRANE PROTEIN RV1973"/>
    <property type="match status" value="1"/>
</dbReference>
<feature type="compositionally biased region" description="Low complexity" evidence="3">
    <location>
        <begin position="12"/>
        <end position="33"/>
    </location>
</feature>
<dbReference type="Proteomes" id="UP001500822">
    <property type="component" value="Unassembled WGS sequence"/>
</dbReference>
<feature type="transmembrane region" description="Helical" evidence="4">
    <location>
        <begin position="83"/>
        <end position="106"/>
    </location>
</feature>
<protein>
    <recommendedName>
        <fullName evidence="7">Mce-associated membrane protein</fullName>
    </recommendedName>
</protein>
<keyword evidence="2 4" id="KW-0472">Membrane</keyword>
<dbReference type="PANTHER" id="PTHR37042">
    <property type="entry name" value="OUTER MEMBRANE PROTEIN RV1973"/>
    <property type="match status" value="1"/>
</dbReference>
<feature type="region of interest" description="Disordered" evidence="3">
    <location>
        <begin position="1"/>
        <end position="42"/>
    </location>
</feature>
<proteinExistence type="predicted"/>
<comment type="caution">
    <text evidence="5">The sequence shown here is derived from an EMBL/GenBank/DDBJ whole genome shotgun (WGS) entry which is preliminary data.</text>
</comment>
<keyword evidence="4" id="KW-0812">Transmembrane</keyword>
<reference evidence="6" key="1">
    <citation type="journal article" date="2019" name="Int. J. Syst. Evol. Microbiol.">
        <title>The Global Catalogue of Microorganisms (GCM) 10K type strain sequencing project: providing services to taxonomists for standard genome sequencing and annotation.</title>
        <authorList>
            <consortium name="The Broad Institute Genomics Platform"/>
            <consortium name="The Broad Institute Genome Sequencing Center for Infectious Disease"/>
            <person name="Wu L."/>
            <person name="Ma J."/>
        </authorList>
    </citation>
    <scope>NUCLEOTIDE SEQUENCE [LARGE SCALE GENOMIC DNA]</scope>
    <source>
        <strain evidence="6">JCM 18077</strain>
    </source>
</reference>
<comment type="subcellular location">
    <subcellularLocation>
        <location evidence="1">Membrane</location>
    </subcellularLocation>
</comment>
<keyword evidence="4" id="KW-1133">Transmembrane helix</keyword>
<dbReference type="EMBL" id="BAABIE010000013">
    <property type="protein sequence ID" value="GAA4754394.1"/>
    <property type="molecule type" value="Genomic_DNA"/>
</dbReference>
<evidence type="ECO:0000256" key="4">
    <source>
        <dbReference type="SAM" id="Phobius"/>
    </source>
</evidence>
<evidence type="ECO:0000313" key="5">
    <source>
        <dbReference type="EMBL" id="GAA4754394.1"/>
    </source>
</evidence>
<sequence>MADTLGAMSSSSDPDAVPVEAAAADASTDAGEPAVRRASTLTAAEREDLLAENRRTREELVADQSRVPGKVVAPDGGSGGRAVVIALSALVAALLIAVGVLSYFVATADEGDGPGTDIGTQALTDAREYAALVVTYAPGEFADLDRRIREISTPEFADRYIASSQDARRGTDEAKAASVGTGVSAGLESIDDEKAVVLVALNQKITSPDLPSAGEDGLAYQTRVRVTLQRDGDHWLLSDLVTL</sequence>
<evidence type="ECO:0000256" key="2">
    <source>
        <dbReference type="ARBA" id="ARBA00023136"/>
    </source>
</evidence>
<organism evidence="5 6">
    <name type="scientific">Gordonia alkaliphila</name>
    <dbReference type="NCBI Taxonomy" id="1053547"/>
    <lineage>
        <taxon>Bacteria</taxon>
        <taxon>Bacillati</taxon>
        <taxon>Actinomycetota</taxon>
        <taxon>Actinomycetes</taxon>
        <taxon>Mycobacteriales</taxon>
        <taxon>Gordoniaceae</taxon>
        <taxon>Gordonia</taxon>
    </lineage>
</organism>
<evidence type="ECO:0008006" key="7">
    <source>
        <dbReference type="Google" id="ProtNLM"/>
    </source>
</evidence>
<gene>
    <name evidence="5" type="ORF">GCM10023217_27510</name>
</gene>
<name>A0ABP8ZEK6_9ACTN</name>